<organism evidence="4 5">
    <name type="scientific">Methylophaga sulfidovorans</name>
    <dbReference type="NCBI Taxonomy" id="45496"/>
    <lineage>
        <taxon>Bacteria</taxon>
        <taxon>Pseudomonadati</taxon>
        <taxon>Pseudomonadota</taxon>
        <taxon>Gammaproteobacteria</taxon>
        <taxon>Thiotrichales</taxon>
        <taxon>Piscirickettsiaceae</taxon>
        <taxon>Methylophaga</taxon>
    </lineage>
</organism>
<evidence type="ECO:0000313" key="4">
    <source>
        <dbReference type="EMBL" id="SFJ77424.1"/>
    </source>
</evidence>
<name>A0A1I3U1K3_9GAMM</name>
<dbReference type="Pfam" id="PF08338">
    <property type="entry name" value="DUF1731"/>
    <property type="match status" value="1"/>
</dbReference>
<dbReference type="InterPro" id="IPR013549">
    <property type="entry name" value="DUF1731"/>
</dbReference>
<feature type="domain" description="DUF1731" evidence="3">
    <location>
        <begin position="249"/>
        <end position="295"/>
    </location>
</feature>
<comment type="similarity">
    <text evidence="1">Belongs to the NAD(P)-dependent epimerase/dehydratase family. SDR39U1 subfamily.</text>
</comment>
<dbReference type="InterPro" id="IPR001509">
    <property type="entry name" value="Epimerase_deHydtase"/>
</dbReference>
<dbReference type="EMBL" id="FOSH01000001">
    <property type="protein sequence ID" value="SFJ77424.1"/>
    <property type="molecule type" value="Genomic_DNA"/>
</dbReference>
<dbReference type="Gene3D" id="3.40.50.720">
    <property type="entry name" value="NAD(P)-binding Rossmann-like Domain"/>
    <property type="match status" value="1"/>
</dbReference>
<reference evidence="5" key="1">
    <citation type="submission" date="2016-10" db="EMBL/GenBank/DDBJ databases">
        <authorList>
            <person name="Varghese N."/>
            <person name="Submissions S."/>
        </authorList>
    </citation>
    <scope>NUCLEOTIDE SEQUENCE [LARGE SCALE GENOMIC DNA]</scope>
    <source>
        <strain evidence="5">DSM 11578</strain>
    </source>
</reference>
<evidence type="ECO:0008006" key="6">
    <source>
        <dbReference type="Google" id="ProtNLM"/>
    </source>
</evidence>
<dbReference type="CDD" id="cd05242">
    <property type="entry name" value="SDR_a8"/>
    <property type="match status" value="1"/>
</dbReference>
<keyword evidence="5" id="KW-1185">Reference proteome</keyword>
<evidence type="ECO:0000259" key="3">
    <source>
        <dbReference type="Pfam" id="PF08338"/>
    </source>
</evidence>
<dbReference type="AlphaFoldDB" id="A0A1I3U1K3"/>
<dbReference type="PANTHER" id="PTHR11092">
    <property type="entry name" value="SUGAR NUCLEOTIDE EPIMERASE RELATED"/>
    <property type="match status" value="1"/>
</dbReference>
<accession>A0A1I3U1K3</accession>
<dbReference type="InterPro" id="IPR036291">
    <property type="entry name" value="NAD(P)-bd_dom_sf"/>
</dbReference>
<protein>
    <recommendedName>
        <fullName evidence="6">TIGR01777 family protein</fullName>
    </recommendedName>
</protein>
<dbReference type="NCBIfam" id="TIGR01777">
    <property type="entry name" value="yfcH"/>
    <property type="match status" value="1"/>
</dbReference>
<dbReference type="STRING" id="45496.SAMN04488079_101160"/>
<dbReference type="OrthoDB" id="9801773at2"/>
<dbReference type="Proteomes" id="UP000198924">
    <property type="component" value="Unassembled WGS sequence"/>
</dbReference>
<dbReference type="RefSeq" id="WP_091711286.1">
    <property type="nucleotide sequence ID" value="NZ_FOSH01000001.1"/>
</dbReference>
<proteinExistence type="inferred from homology"/>
<gene>
    <name evidence="4" type="ORF">SAMN04488079_101160</name>
</gene>
<sequence>MHYLITGGTGLIGSSLCQHLLTAGHDVTVLSRNRQKVINLFSDKVAAVESLDEIDQQHAIDIVINLAGEPIANKRWSDKQKAVLEKSRIDLTEHLVNWIKRRQHKPHTLISGSAVGWYGDQGSQPLTEDSSYQNDYTHELCEKWEQAALAAPNDIRTCIIRTGLVLSTEGGVLQRMLLPFKLGLGCTLGNGHQFMPWIHISDIVQLIIYISQNPSAKGIFNATAPHPVTNKTFTKSLAKHLQRPAFLKAPESILKFALGEMSQLLLGGQRAYPEKAKEIGYQFQYTELDNAFNNLLNKS</sequence>
<dbReference type="PANTHER" id="PTHR11092:SF0">
    <property type="entry name" value="EPIMERASE FAMILY PROTEIN SDR39U1"/>
    <property type="match status" value="1"/>
</dbReference>
<evidence type="ECO:0000259" key="2">
    <source>
        <dbReference type="Pfam" id="PF01370"/>
    </source>
</evidence>
<dbReference type="SUPFAM" id="SSF51735">
    <property type="entry name" value="NAD(P)-binding Rossmann-fold domains"/>
    <property type="match status" value="1"/>
</dbReference>
<feature type="domain" description="NAD-dependent epimerase/dehydratase" evidence="2">
    <location>
        <begin position="4"/>
        <end position="221"/>
    </location>
</feature>
<dbReference type="Pfam" id="PF01370">
    <property type="entry name" value="Epimerase"/>
    <property type="match status" value="1"/>
</dbReference>
<dbReference type="InterPro" id="IPR010099">
    <property type="entry name" value="SDR39U1"/>
</dbReference>
<evidence type="ECO:0000256" key="1">
    <source>
        <dbReference type="ARBA" id="ARBA00009353"/>
    </source>
</evidence>
<evidence type="ECO:0000313" key="5">
    <source>
        <dbReference type="Proteomes" id="UP000198924"/>
    </source>
</evidence>